<accession>E2C078</accession>
<feature type="transmembrane region" description="Helical" evidence="10">
    <location>
        <begin position="298"/>
        <end position="319"/>
    </location>
</feature>
<keyword evidence="6 10" id="KW-1133">Transmembrane helix</keyword>
<dbReference type="OMA" id="INIFILC"/>
<sequence>MERHLPQAHINMSYEQDIKYVMKPVQYLLRILGIWPLLERDLSTFEMMGKILLITLCCLLVCIIVLPGFLYSVFFSEDEPHAKLMTIEPVIYSFVAFIKYGTLITYENKFKTCLRHVKDDWKFVALPSAREIMIEKAKIGRNVFTVCCIMLYCAGLSFHTVVPLTSRRVLTDGNVTFRPLAYAGYYIVFDEQRTPAYEIMFLLQLFSGFVMYSVTIVLYGLIALLVMHACAQMKILMMLMEELVSEQICTEENVNEKLSMVVEHQIRIRNYVLTITDVAFSFLYLVEDTMRHSSLFEILGSTLMLCLVGYCILIVGSTFRSCHGE</sequence>
<evidence type="ECO:0000256" key="1">
    <source>
        <dbReference type="ARBA" id="ARBA00004651"/>
    </source>
</evidence>
<evidence type="ECO:0000313" key="11">
    <source>
        <dbReference type="EMBL" id="EFN78630.1"/>
    </source>
</evidence>
<reference evidence="11 12" key="1">
    <citation type="journal article" date="2010" name="Science">
        <title>Genomic comparison of the ants Camponotus floridanus and Harpegnathos saltator.</title>
        <authorList>
            <person name="Bonasio R."/>
            <person name="Zhang G."/>
            <person name="Ye C."/>
            <person name="Mutti N.S."/>
            <person name="Fang X."/>
            <person name="Qin N."/>
            <person name="Donahue G."/>
            <person name="Yang P."/>
            <person name="Li Q."/>
            <person name="Li C."/>
            <person name="Zhang P."/>
            <person name="Huang Z."/>
            <person name="Berger S.L."/>
            <person name="Reinberg D."/>
            <person name="Wang J."/>
            <person name="Liebig J."/>
        </authorList>
    </citation>
    <scope>NUCLEOTIDE SEQUENCE [LARGE SCALE GENOMIC DNA]</scope>
    <source>
        <strain evidence="11 12">R22 G/1</strain>
    </source>
</reference>
<feature type="transmembrane region" description="Helical" evidence="10">
    <location>
        <begin position="50"/>
        <end position="70"/>
    </location>
</feature>
<dbReference type="PANTHER" id="PTHR21137:SF35">
    <property type="entry name" value="ODORANT RECEPTOR 19A-RELATED"/>
    <property type="match status" value="1"/>
</dbReference>
<evidence type="ECO:0000256" key="5">
    <source>
        <dbReference type="ARBA" id="ARBA00022725"/>
    </source>
</evidence>
<keyword evidence="3" id="KW-0716">Sensory transduction</keyword>
<dbReference type="GO" id="GO:0004984">
    <property type="term" value="F:olfactory receptor activity"/>
    <property type="evidence" value="ECO:0007669"/>
    <property type="project" value="InterPro"/>
</dbReference>
<comment type="subcellular location">
    <subcellularLocation>
        <location evidence="1">Cell membrane</location>
        <topology evidence="1">Multi-pass membrane protein</topology>
    </subcellularLocation>
</comment>
<feature type="transmembrane region" description="Helical" evidence="10">
    <location>
        <begin position="143"/>
        <end position="162"/>
    </location>
</feature>
<keyword evidence="12" id="KW-1185">Reference proteome</keyword>
<feature type="transmembrane region" description="Helical" evidence="10">
    <location>
        <begin position="90"/>
        <end position="106"/>
    </location>
</feature>
<keyword evidence="2" id="KW-1003">Cell membrane</keyword>
<gene>
    <name evidence="11" type="ORF">EAI_17428</name>
</gene>
<dbReference type="Proteomes" id="UP000008237">
    <property type="component" value="Unassembled WGS sequence"/>
</dbReference>
<organism evidence="12">
    <name type="scientific">Harpegnathos saltator</name>
    <name type="common">Jerdon's jumping ant</name>
    <dbReference type="NCBI Taxonomy" id="610380"/>
    <lineage>
        <taxon>Eukaryota</taxon>
        <taxon>Metazoa</taxon>
        <taxon>Ecdysozoa</taxon>
        <taxon>Arthropoda</taxon>
        <taxon>Hexapoda</taxon>
        <taxon>Insecta</taxon>
        <taxon>Pterygota</taxon>
        <taxon>Neoptera</taxon>
        <taxon>Endopterygota</taxon>
        <taxon>Hymenoptera</taxon>
        <taxon>Apocrita</taxon>
        <taxon>Aculeata</taxon>
        <taxon>Formicoidea</taxon>
        <taxon>Formicidae</taxon>
        <taxon>Ponerinae</taxon>
        <taxon>Ponerini</taxon>
        <taxon>Harpegnathos</taxon>
    </lineage>
</organism>
<dbReference type="AlphaFoldDB" id="E2C078"/>
<keyword evidence="7 10" id="KW-0472">Membrane</keyword>
<dbReference type="PANTHER" id="PTHR21137">
    <property type="entry name" value="ODORANT RECEPTOR"/>
    <property type="match status" value="1"/>
</dbReference>
<dbReference type="GO" id="GO:0005886">
    <property type="term" value="C:plasma membrane"/>
    <property type="evidence" value="ECO:0007669"/>
    <property type="project" value="UniProtKB-SubCell"/>
</dbReference>
<protein>
    <recommendedName>
        <fullName evidence="13">Odorant receptor</fullName>
    </recommendedName>
</protein>
<feature type="transmembrane region" description="Helical" evidence="10">
    <location>
        <begin position="268"/>
        <end position="286"/>
    </location>
</feature>
<evidence type="ECO:0000256" key="4">
    <source>
        <dbReference type="ARBA" id="ARBA00022692"/>
    </source>
</evidence>
<dbReference type="Pfam" id="PF02949">
    <property type="entry name" value="7tm_6"/>
    <property type="match status" value="1"/>
</dbReference>
<dbReference type="OrthoDB" id="8185860at2759"/>
<keyword evidence="9" id="KW-0807">Transducer</keyword>
<evidence type="ECO:0000256" key="3">
    <source>
        <dbReference type="ARBA" id="ARBA00022606"/>
    </source>
</evidence>
<dbReference type="InParanoid" id="E2C078"/>
<keyword evidence="4 10" id="KW-0812">Transmembrane</keyword>
<dbReference type="GO" id="GO:0005549">
    <property type="term" value="F:odorant binding"/>
    <property type="evidence" value="ECO:0007669"/>
    <property type="project" value="InterPro"/>
</dbReference>
<name>E2C078_HARSA</name>
<evidence type="ECO:0000256" key="6">
    <source>
        <dbReference type="ARBA" id="ARBA00022989"/>
    </source>
</evidence>
<keyword evidence="8" id="KW-0675">Receptor</keyword>
<evidence type="ECO:0000313" key="12">
    <source>
        <dbReference type="Proteomes" id="UP000008237"/>
    </source>
</evidence>
<evidence type="ECO:0000256" key="2">
    <source>
        <dbReference type="ARBA" id="ARBA00022475"/>
    </source>
</evidence>
<dbReference type="GO" id="GO:0007165">
    <property type="term" value="P:signal transduction"/>
    <property type="evidence" value="ECO:0007669"/>
    <property type="project" value="UniProtKB-KW"/>
</dbReference>
<evidence type="ECO:0008006" key="13">
    <source>
        <dbReference type="Google" id="ProtNLM"/>
    </source>
</evidence>
<feature type="transmembrane region" description="Helical" evidence="10">
    <location>
        <begin position="209"/>
        <end position="231"/>
    </location>
</feature>
<evidence type="ECO:0000256" key="10">
    <source>
        <dbReference type="SAM" id="Phobius"/>
    </source>
</evidence>
<proteinExistence type="predicted"/>
<keyword evidence="5" id="KW-0552">Olfaction</keyword>
<evidence type="ECO:0000256" key="7">
    <source>
        <dbReference type="ARBA" id="ARBA00023136"/>
    </source>
</evidence>
<evidence type="ECO:0000256" key="9">
    <source>
        <dbReference type="ARBA" id="ARBA00023224"/>
    </source>
</evidence>
<dbReference type="InterPro" id="IPR004117">
    <property type="entry name" value="7tm6_olfct_rcpt"/>
</dbReference>
<evidence type="ECO:0000256" key="8">
    <source>
        <dbReference type="ARBA" id="ARBA00023170"/>
    </source>
</evidence>
<dbReference type="EMBL" id="GL451753">
    <property type="protein sequence ID" value="EFN78630.1"/>
    <property type="molecule type" value="Genomic_DNA"/>
</dbReference>